<name>A0AAD9QVN2_ACRCE</name>
<comment type="subcellular location">
    <subcellularLocation>
        <location evidence="1">Cell membrane</location>
        <topology evidence="1">Multi-pass membrane protein</topology>
    </subcellularLocation>
</comment>
<keyword evidence="5" id="KW-0297">G-protein coupled receptor</keyword>
<dbReference type="PANTHER" id="PTHR24246">
    <property type="entry name" value="OLFACTORY RECEPTOR AND ADENOSINE RECEPTOR"/>
    <property type="match status" value="1"/>
</dbReference>
<evidence type="ECO:0000256" key="6">
    <source>
        <dbReference type="ARBA" id="ARBA00023136"/>
    </source>
</evidence>
<reference evidence="13" key="2">
    <citation type="journal article" date="2023" name="Science">
        <title>Genomic signatures of disease resistance in endangered staghorn corals.</title>
        <authorList>
            <person name="Vollmer S.V."/>
            <person name="Selwyn J.D."/>
            <person name="Despard B.A."/>
            <person name="Roesel C.L."/>
        </authorList>
    </citation>
    <scope>NUCLEOTIDE SEQUENCE</scope>
    <source>
        <strain evidence="13">K2</strain>
    </source>
</reference>
<dbReference type="Proteomes" id="UP001249851">
    <property type="component" value="Unassembled WGS sequence"/>
</dbReference>
<evidence type="ECO:0000313" key="13">
    <source>
        <dbReference type="EMBL" id="KAK2568227.1"/>
    </source>
</evidence>
<keyword evidence="8" id="KW-0325">Glycoprotein</keyword>
<dbReference type="GO" id="GO:0005886">
    <property type="term" value="C:plasma membrane"/>
    <property type="evidence" value="ECO:0007669"/>
    <property type="project" value="UniProtKB-SubCell"/>
</dbReference>
<dbReference type="PANTHER" id="PTHR24246:SF27">
    <property type="entry name" value="ADENOSINE RECEPTOR, ISOFORM A"/>
    <property type="match status" value="1"/>
</dbReference>
<evidence type="ECO:0000256" key="1">
    <source>
        <dbReference type="ARBA" id="ARBA00004651"/>
    </source>
</evidence>
<dbReference type="PRINTS" id="PR00237">
    <property type="entry name" value="GPCRRHODOPSN"/>
</dbReference>
<evidence type="ECO:0000256" key="9">
    <source>
        <dbReference type="ARBA" id="ARBA00023224"/>
    </source>
</evidence>
<dbReference type="EMBL" id="JARQWQ010000012">
    <property type="protein sequence ID" value="KAK2568227.1"/>
    <property type="molecule type" value="Genomic_DNA"/>
</dbReference>
<dbReference type="Pfam" id="PF00001">
    <property type="entry name" value="7tm_1"/>
    <property type="match status" value="1"/>
</dbReference>
<dbReference type="PROSITE" id="PS50262">
    <property type="entry name" value="G_PROTEIN_RECEP_F1_2"/>
    <property type="match status" value="1"/>
</dbReference>
<proteinExistence type="predicted"/>
<reference evidence="13" key="1">
    <citation type="journal article" date="2023" name="G3 (Bethesda)">
        <title>Whole genome assembly and annotation of the endangered Caribbean coral Acropora cervicornis.</title>
        <authorList>
            <person name="Selwyn J.D."/>
            <person name="Vollmer S.V."/>
        </authorList>
    </citation>
    <scope>NUCLEOTIDE SEQUENCE</scope>
    <source>
        <strain evidence="13">K2</strain>
    </source>
</reference>
<evidence type="ECO:0000256" key="8">
    <source>
        <dbReference type="ARBA" id="ARBA00023180"/>
    </source>
</evidence>
<feature type="transmembrane region" description="Helical" evidence="11">
    <location>
        <begin position="96"/>
        <end position="119"/>
    </location>
</feature>
<sequence length="335" mass="37354">MENSTVSLTRTPLAVLWATAYGLVSVLIIFTNIVSIIAFVKTKPRRKHTHYFLINLSIADFMVGALSVPLFISYMIDPGVWSQGVVLPMVYSSMDILSGLASVFTLAIVSVERLVAVSIPFKFRMIRRQTYFLCILATWFLSACVASMSIAFYLRIVKESFYTVVILSLSLALVVACFAYISIVFKINRKNSAKGSKDMKLEQRLSITLLCVTAIFVFSWLPFELVFILVHFCKTCSLSLNAVFFIKLLHYSNSFMNTVVYTFRIPEFKEAIVELFSRSSSQLEGDVLLQELALDASTCTSVTRLHHQAFITMNDPAGSSPSSSPVLNGCGPQMV</sequence>
<feature type="transmembrane region" description="Helical" evidence="11">
    <location>
        <begin position="227"/>
        <end position="246"/>
    </location>
</feature>
<evidence type="ECO:0000256" key="11">
    <source>
        <dbReference type="SAM" id="Phobius"/>
    </source>
</evidence>
<feature type="compositionally biased region" description="Polar residues" evidence="10">
    <location>
        <begin position="317"/>
        <end position="326"/>
    </location>
</feature>
<feature type="transmembrane region" description="Helical" evidence="11">
    <location>
        <begin position="205"/>
        <end position="221"/>
    </location>
</feature>
<evidence type="ECO:0000256" key="4">
    <source>
        <dbReference type="ARBA" id="ARBA00022989"/>
    </source>
</evidence>
<dbReference type="AlphaFoldDB" id="A0AAD9QVN2"/>
<dbReference type="GO" id="GO:0004930">
    <property type="term" value="F:G protein-coupled receptor activity"/>
    <property type="evidence" value="ECO:0007669"/>
    <property type="project" value="UniProtKB-KW"/>
</dbReference>
<feature type="region of interest" description="Disordered" evidence="10">
    <location>
        <begin position="316"/>
        <end position="335"/>
    </location>
</feature>
<keyword evidence="2" id="KW-1003">Cell membrane</keyword>
<dbReference type="SMART" id="SM01381">
    <property type="entry name" value="7TM_GPCR_Srsx"/>
    <property type="match status" value="1"/>
</dbReference>
<feature type="domain" description="G-protein coupled receptors family 1 profile" evidence="12">
    <location>
        <begin position="31"/>
        <end position="261"/>
    </location>
</feature>
<comment type="caution">
    <text evidence="13">The sequence shown here is derived from an EMBL/GenBank/DDBJ whole genome shotgun (WGS) entry which is preliminary data.</text>
</comment>
<evidence type="ECO:0000256" key="7">
    <source>
        <dbReference type="ARBA" id="ARBA00023170"/>
    </source>
</evidence>
<keyword evidence="9" id="KW-0807">Transducer</keyword>
<feature type="transmembrane region" description="Helical" evidence="11">
    <location>
        <begin position="131"/>
        <end position="154"/>
    </location>
</feature>
<evidence type="ECO:0000313" key="14">
    <source>
        <dbReference type="Proteomes" id="UP001249851"/>
    </source>
</evidence>
<dbReference type="InterPro" id="IPR017452">
    <property type="entry name" value="GPCR_Rhodpsn_7TM"/>
</dbReference>
<evidence type="ECO:0000256" key="10">
    <source>
        <dbReference type="SAM" id="MobiDB-lite"/>
    </source>
</evidence>
<keyword evidence="7 13" id="KW-0675">Receptor</keyword>
<keyword evidence="6 11" id="KW-0472">Membrane</keyword>
<dbReference type="Gene3D" id="1.20.1070.10">
    <property type="entry name" value="Rhodopsin 7-helix transmembrane proteins"/>
    <property type="match status" value="1"/>
</dbReference>
<keyword evidence="3 11" id="KW-0812">Transmembrane</keyword>
<keyword evidence="14" id="KW-1185">Reference proteome</keyword>
<feature type="transmembrane region" description="Helical" evidence="11">
    <location>
        <begin position="160"/>
        <end position="185"/>
    </location>
</feature>
<keyword evidence="4 11" id="KW-1133">Transmembrane helix</keyword>
<feature type="transmembrane region" description="Helical" evidence="11">
    <location>
        <begin position="52"/>
        <end position="76"/>
    </location>
</feature>
<organism evidence="13 14">
    <name type="scientific">Acropora cervicornis</name>
    <name type="common">Staghorn coral</name>
    <dbReference type="NCBI Taxonomy" id="6130"/>
    <lineage>
        <taxon>Eukaryota</taxon>
        <taxon>Metazoa</taxon>
        <taxon>Cnidaria</taxon>
        <taxon>Anthozoa</taxon>
        <taxon>Hexacorallia</taxon>
        <taxon>Scleractinia</taxon>
        <taxon>Astrocoeniina</taxon>
        <taxon>Acroporidae</taxon>
        <taxon>Acropora</taxon>
    </lineage>
</organism>
<gene>
    <name evidence="13" type="ORF">P5673_007226</name>
</gene>
<dbReference type="InterPro" id="IPR000276">
    <property type="entry name" value="GPCR_Rhodpsn"/>
</dbReference>
<evidence type="ECO:0000256" key="3">
    <source>
        <dbReference type="ARBA" id="ARBA00022692"/>
    </source>
</evidence>
<evidence type="ECO:0000256" key="2">
    <source>
        <dbReference type="ARBA" id="ARBA00022475"/>
    </source>
</evidence>
<evidence type="ECO:0000259" key="12">
    <source>
        <dbReference type="PROSITE" id="PS50262"/>
    </source>
</evidence>
<protein>
    <submittedName>
        <fullName evidence="13">Mu-type opioid receptor</fullName>
    </submittedName>
</protein>
<feature type="transmembrane region" description="Helical" evidence="11">
    <location>
        <begin position="20"/>
        <end position="40"/>
    </location>
</feature>
<accession>A0AAD9QVN2</accession>
<evidence type="ECO:0000256" key="5">
    <source>
        <dbReference type="ARBA" id="ARBA00023040"/>
    </source>
</evidence>
<dbReference type="SUPFAM" id="SSF81321">
    <property type="entry name" value="Family A G protein-coupled receptor-like"/>
    <property type="match status" value="1"/>
</dbReference>